<protein>
    <submittedName>
        <fullName evidence="1">Uncharacterized protein</fullName>
    </submittedName>
</protein>
<dbReference type="VEuPathDB" id="FungiDB:LCOR_01463.1"/>
<reference evidence="1" key="1">
    <citation type="submission" date="2013-08" db="EMBL/GenBank/DDBJ databases">
        <title>Gene expansion shapes genome architecture in the human pathogen Lichtheimia corymbifera: an evolutionary genomics analysis in the ancient terrestrial Mucorales (Mucoromycotina).</title>
        <authorList>
            <person name="Schwartze V.U."/>
            <person name="Winter S."/>
            <person name="Shelest E."/>
            <person name="Marcet-Houben M."/>
            <person name="Horn F."/>
            <person name="Wehner S."/>
            <person name="Hoffmann K."/>
            <person name="Riege K."/>
            <person name="Sammeth M."/>
            <person name="Nowrousian M."/>
            <person name="Valiante V."/>
            <person name="Linde J."/>
            <person name="Jacobsen I.D."/>
            <person name="Marz M."/>
            <person name="Brakhage A.A."/>
            <person name="Gabaldon T."/>
            <person name="Bocker S."/>
            <person name="Voigt K."/>
        </authorList>
    </citation>
    <scope>NUCLEOTIDE SEQUENCE [LARGE SCALE GENOMIC DNA]</scope>
    <source>
        <strain evidence="1">FSU 9682</strain>
    </source>
</reference>
<dbReference type="Proteomes" id="UP000027586">
    <property type="component" value="Unassembled WGS sequence"/>
</dbReference>
<accession>A0A068RHR7</accession>
<dbReference type="OrthoDB" id="10301912at2759"/>
<organism evidence="1 2">
    <name type="scientific">Lichtheimia corymbifera JMRC:FSU:9682</name>
    <dbReference type="NCBI Taxonomy" id="1263082"/>
    <lineage>
        <taxon>Eukaryota</taxon>
        <taxon>Fungi</taxon>
        <taxon>Fungi incertae sedis</taxon>
        <taxon>Mucoromycota</taxon>
        <taxon>Mucoromycotina</taxon>
        <taxon>Mucoromycetes</taxon>
        <taxon>Mucorales</taxon>
        <taxon>Lichtheimiaceae</taxon>
        <taxon>Lichtheimia</taxon>
    </lineage>
</organism>
<evidence type="ECO:0000313" key="1">
    <source>
        <dbReference type="EMBL" id="CDH49728.1"/>
    </source>
</evidence>
<dbReference type="EMBL" id="CBTN010000004">
    <property type="protein sequence ID" value="CDH49728.1"/>
    <property type="molecule type" value="Genomic_DNA"/>
</dbReference>
<keyword evidence="2" id="KW-1185">Reference proteome</keyword>
<gene>
    <name evidence="1" type="ORF">LCOR_01463.1</name>
</gene>
<dbReference type="AlphaFoldDB" id="A0A068RHR7"/>
<name>A0A068RHR7_9FUNG</name>
<evidence type="ECO:0000313" key="2">
    <source>
        <dbReference type="Proteomes" id="UP000027586"/>
    </source>
</evidence>
<sequence>MVQYPWSYYRDVTIQQLLTRERVPIPDLMQEPNDDTLMPKQKWWGHLRRITNSVKDVIPDGYQWPRDARRTLMGCLNFCVEHLLRRNELCSFLEMLVQYAFGRIMYLQQENNDLKEDVKHLKRELIKRDKLAKMH</sequence>
<comment type="caution">
    <text evidence="1">The sequence shown here is derived from an EMBL/GenBank/DDBJ whole genome shotgun (WGS) entry which is preliminary data.</text>
</comment>
<proteinExistence type="predicted"/>